<reference evidence="3 4" key="1">
    <citation type="submission" date="2021-08" db="EMBL/GenBank/DDBJ databases">
        <title>Draft Genome Sequence of Phanerochaete sordida strain YK-624.</title>
        <authorList>
            <person name="Mori T."/>
            <person name="Dohra H."/>
            <person name="Suzuki T."/>
            <person name="Kawagishi H."/>
            <person name="Hirai H."/>
        </authorList>
    </citation>
    <scope>NUCLEOTIDE SEQUENCE [LARGE SCALE GENOMIC DNA]</scope>
    <source>
        <strain evidence="3 4">YK-624</strain>
    </source>
</reference>
<gene>
    <name evidence="3" type="ORF">PsYK624_151500</name>
</gene>
<dbReference type="EMBL" id="BPQB01000096">
    <property type="protein sequence ID" value="GJE98913.1"/>
    <property type="molecule type" value="Genomic_DNA"/>
</dbReference>
<keyword evidence="4" id="KW-1185">Reference proteome</keyword>
<evidence type="ECO:0000313" key="3">
    <source>
        <dbReference type="EMBL" id="GJE98913.1"/>
    </source>
</evidence>
<accession>A0A9P3GN94</accession>
<comment type="caution">
    <text evidence="3">The sequence shown here is derived from an EMBL/GenBank/DDBJ whole genome shotgun (WGS) entry which is preliminary data.</text>
</comment>
<dbReference type="Pfam" id="PF14040">
    <property type="entry name" value="DNase_NucA_NucB"/>
    <property type="match status" value="1"/>
</dbReference>
<dbReference type="Proteomes" id="UP000703269">
    <property type="component" value="Unassembled WGS sequence"/>
</dbReference>
<dbReference type="OrthoDB" id="3043328at2759"/>
<dbReference type="InterPro" id="IPR029476">
    <property type="entry name" value="DNase_NucA_NucB"/>
</dbReference>
<feature type="signal peptide" evidence="1">
    <location>
        <begin position="1"/>
        <end position="22"/>
    </location>
</feature>
<protein>
    <recommendedName>
        <fullName evidence="2">Deoxyribonuclease NucA/NucB domain-containing protein</fullName>
    </recommendedName>
</protein>
<name>A0A9P3GN94_9APHY</name>
<proteinExistence type="predicted"/>
<feature type="chain" id="PRO_5040411923" description="Deoxyribonuclease NucA/NucB domain-containing protein" evidence="1">
    <location>
        <begin position="23"/>
        <end position="229"/>
    </location>
</feature>
<sequence length="229" mass="24204">MFGTYLTASFALLAVWCAAAHASPTGSEAPDGLTRAPNFNETVEILANGALAPALGPPYVINCAAYPNGYANVCENWCYYAFCHQKAQDKNANAWIVTVDRAAANRAKSACGLKPANKCSIKGTGKPWPPAPVKDLSCDEQPKNTNSEGGPNAATRCMPAKENSGEGAKWSNWINYGPQGKLADKTQLRVVLQNPPSAGFCRSWYTPGAIICVAPVTPQGSAGDAIRQQ</sequence>
<evidence type="ECO:0000313" key="4">
    <source>
        <dbReference type="Proteomes" id="UP000703269"/>
    </source>
</evidence>
<organism evidence="3 4">
    <name type="scientific">Phanerochaete sordida</name>
    <dbReference type="NCBI Taxonomy" id="48140"/>
    <lineage>
        <taxon>Eukaryota</taxon>
        <taxon>Fungi</taxon>
        <taxon>Dikarya</taxon>
        <taxon>Basidiomycota</taxon>
        <taxon>Agaricomycotina</taxon>
        <taxon>Agaricomycetes</taxon>
        <taxon>Polyporales</taxon>
        <taxon>Phanerochaetaceae</taxon>
        <taxon>Phanerochaete</taxon>
    </lineage>
</organism>
<feature type="domain" description="Deoxyribonuclease NucA/NucB" evidence="2">
    <location>
        <begin position="101"/>
        <end position="173"/>
    </location>
</feature>
<dbReference type="AlphaFoldDB" id="A0A9P3GN94"/>
<keyword evidence="1" id="KW-0732">Signal</keyword>
<evidence type="ECO:0000256" key="1">
    <source>
        <dbReference type="SAM" id="SignalP"/>
    </source>
</evidence>
<evidence type="ECO:0000259" key="2">
    <source>
        <dbReference type="Pfam" id="PF14040"/>
    </source>
</evidence>